<gene>
    <name evidence="11" type="ORF">HO133_007684</name>
</gene>
<evidence type="ECO:0000256" key="4">
    <source>
        <dbReference type="ARBA" id="ARBA00022723"/>
    </source>
</evidence>
<accession>A0A8H6CRK7</accession>
<keyword evidence="6" id="KW-0408">Iron</keyword>
<dbReference type="Gene3D" id="1.10.489.10">
    <property type="entry name" value="Chloroperoxidase-like"/>
    <property type="match status" value="1"/>
</dbReference>
<keyword evidence="2" id="KW-0575">Peroxidase</keyword>
<dbReference type="Pfam" id="PF01328">
    <property type="entry name" value="Peroxidase_2"/>
    <property type="match status" value="1"/>
</dbReference>
<comment type="caution">
    <text evidence="11">The sequence shown here is derived from an EMBL/GenBank/DDBJ whole genome shotgun (WGS) entry which is preliminary data.</text>
</comment>
<evidence type="ECO:0000313" key="11">
    <source>
        <dbReference type="EMBL" id="KAF6227956.1"/>
    </source>
</evidence>
<keyword evidence="12" id="KW-1185">Reference proteome</keyword>
<keyword evidence="3" id="KW-0349">Heme</keyword>
<dbReference type="EMBL" id="JACCJB010000004">
    <property type="protein sequence ID" value="KAF6227956.1"/>
    <property type="molecule type" value="Genomic_DNA"/>
</dbReference>
<evidence type="ECO:0000256" key="2">
    <source>
        <dbReference type="ARBA" id="ARBA00022559"/>
    </source>
</evidence>
<feature type="compositionally biased region" description="Basic and acidic residues" evidence="8">
    <location>
        <begin position="41"/>
        <end position="53"/>
    </location>
</feature>
<evidence type="ECO:0000256" key="9">
    <source>
        <dbReference type="SAM" id="SignalP"/>
    </source>
</evidence>
<dbReference type="InterPro" id="IPR000028">
    <property type="entry name" value="Chloroperoxidase"/>
</dbReference>
<protein>
    <recommendedName>
        <fullName evidence="10">Heme haloperoxidase family profile domain-containing protein</fullName>
    </recommendedName>
</protein>
<sequence>MRFTSAILGLALTTKILALCPYAERALQDPDFLKQHLRERDAPKAEKQYEKRQSGPGNIPFTTFNENQLINVTGEYAWVAPGPNDIRGPCPGLNALANHGYFPHSGVVPLSVGASATETVYGLAADFGIPLTVYATLVDGDVVGDTWSIGGKQPQTVTSPILGAGDGLSGSHNKYESDASPTRGDYYLYDGDVSSVKVPKFQALYDLQNTAAVPNYDLDTLIQHRKYTFDNSLTTNPYFFFAPFAGVAVANAAHTFIPALMSNHSAEYPNGILDKETLKSFFAITEAANGTLSWTPGYERIPDNWYRRPLGAVNEYSPVSFAQDLVQIAAVVPEAVSVGGNTGEVNTFTGVDLGNITGGAYQTSDLTNPTKFVCFFYQLTLAIVPDFLRSEALGSALAGALNLLQTEISPFVDPSCATIANYNDAFAAQFPGAAVGQP</sequence>
<evidence type="ECO:0000256" key="7">
    <source>
        <dbReference type="ARBA" id="ARBA00025795"/>
    </source>
</evidence>
<evidence type="ECO:0000256" key="8">
    <source>
        <dbReference type="SAM" id="MobiDB-lite"/>
    </source>
</evidence>
<dbReference type="PANTHER" id="PTHR33577:SF1">
    <property type="entry name" value="HEME HALOPEROXIDASE FAMILY PROFILE DOMAIN-CONTAINING PROTEIN"/>
    <property type="match status" value="1"/>
</dbReference>
<dbReference type="GeneID" id="59336081"/>
<keyword evidence="4" id="KW-0479">Metal-binding</keyword>
<organism evidence="11 12">
    <name type="scientific">Letharia lupina</name>
    <dbReference type="NCBI Taxonomy" id="560253"/>
    <lineage>
        <taxon>Eukaryota</taxon>
        <taxon>Fungi</taxon>
        <taxon>Dikarya</taxon>
        <taxon>Ascomycota</taxon>
        <taxon>Pezizomycotina</taxon>
        <taxon>Lecanoromycetes</taxon>
        <taxon>OSLEUM clade</taxon>
        <taxon>Lecanoromycetidae</taxon>
        <taxon>Lecanorales</taxon>
        <taxon>Lecanorineae</taxon>
        <taxon>Parmeliaceae</taxon>
        <taxon>Letharia</taxon>
    </lineage>
</organism>
<dbReference type="Proteomes" id="UP000593566">
    <property type="component" value="Unassembled WGS sequence"/>
</dbReference>
<comment type="cofactor">
    <cofactor evidence="1">
        <name>heme b</name>
        <dbReference type="ChEBI" id="CHEBI:60344"/>
    </cofactor>
</comment>
<feature type="chain" id="PRO_5034921540" description="Heme haloperoxidase family profile domain-containing protein" evidence="9">
    <location>
        <begin position="19"/>
        <end position="438"/>
    </location>
</feature>
<dbReference type="AlphaFoldDB" id="A0A8H6CRK7"/>
<evidence type="ECO:0000256" key="3">
    <source>
        <dbReference type="ARBA" id="ARBA00022617"/>
    </source>
</evidence>
<name>A0A8H6CRK7_9LECA</name>
<dbReference type="PANTHER" id="PTHR33577">
    <property type="entry name" value="STERIGMATOCYSTIN BIOSYNTHESIS PEROXIDASE STCC-RELATED"/>
    <property type="match status" value="1"/>
</dbReference>
<reference evidence="11 12" key="1">
    <citation type="journal article" date="2020" name="Genomics">
        <title>Complete, high-quality genomes from long-read metagenomic sequencing of two wolf lichen thalli reveals enigmatic genome architecture.</title>
        <authorList>
            <person name="McKenzie S.K."/>
            <person name="Walston R.F."/>
            <person name="Allen J.L."/>
        </authorList>
    </citation>
    <scope>NUCLEOTIDE SEQUENCE [LARGE SCALE GENOMIC DNA]</scope>
    <source>
        <strain evidence="11">WasteWater1</strain>
    </source>
</reference>
<dbReference type="GO" id="GO:0004601">
    <property type="term" value="F:peroxidase activity"/>
    <property type="evidence" value="ECO:0007669"/>
    <property type="project" value="UniProtKB-KW"/>
</dbReference>
<keyword evidence="9" id="KW-0732">Signal</keyword>
<keyword evidence="5" id="KW-0560">Oxidoreductase</keyword>
<evidence type="ECO:0000259" key="10">
    <source>
        <dbReference type="PROSITE" id="PS51405"/>
    </source>
</evidence>
<dbReference type="RefSeq" id="XP_037155890.1">
    <property type="nucleotide sequence ID" value="XM_037298554.1"/>
</dbReference>
<dbReference type="SUPFAM" id="SSF47571">
    <property type="entry name" value="Cloroperoxidase"/>
    <property type="match status" value="1"/>
</dbReference>
<evidence type="ECO:0000313" key="12">
    <source>
        <dbReference type="Proteomes" id="UP000593566"/>
    </source>
</evidence>
<proteinExistence type="inferred from homology"/>
<feature type="signal peptide" evidence="9">
    <location>
        <begin position="1"/>
        <end position="18"/>
    </location>
</feature>
<evidence type="ECO:0000256" key="1">
    <source>
        <dbReference type="ARBA" id="ARBA00001970"/>
    </source>
</evidence>
<comment type="similarity">
    <text evidence="7">Belongs to the chloroperoxidase family.</text>
</comment>
<dbReference type="InterPro" id="IPR036851">
    <property type="entry name" value="Chloroperoxidase-like_sf"/>
</dbReference>
<evidence type="ECO:0000256" key="5">
    <source>
        <dbReference type="ARBA" id="ARBA00023002"/>
    </source>
</evidence>
<feature type="region of interest" description="Disordered" evidence="8">
    <location>
        <begin position="41"/>
        <end position="60"/>
    </location>
</feature>
<dbReference type="GO" id="GO:0046872">
    <property type="term" value="F:metal ion binding"/>
    <property type="evidence" value="ECO:0007669"/>
    <property type="project" value="UniProtKB-KW"/>
</dbReference>
<dbReference type="PROSITE" id="PS51405">
    <property type="entry name" value="HEME_HALOPEROXIDASE"/>
    <property type="match status" value="1"/>
</dbReference>
<evidence type="ECO:0000256" key="6">
    <source>
        <dbReference type="ARBA" id="ARBA00023004"/>
    </source>
</evidence>
<feature type="domain" description="Heme haloperoxidase family profile" evidence="10">
    <location>
        <begin position="74"/>
        <end position="327"/>
    </location>
</feature>